<evidence type="ECO:0000313" key="1">
    <source>
        <dbReference type="EMBL" id="GFH16385.1"/>
    </source>
</evidence>
<proteinExistence type="predicted"/>
<dbReference type="EMBL" id="BLLF01000988">
    <property type="protein sequence ID" value="GFH16385.1"/>
    <property type="molecule type" value="Genomic_DNA"/>
</dbReference>
<keyword evidence="2" id="KW-1185">Reference proteome</keyword>
<name>A0A699Z492_HAELA</name>
<comment type="caution">
    <text evidence="1">The sequence shown here is derived from an EMBL/GenBank/DDBJ whole genome shotgun (WGS) entry which is preliminary data.</text>
</comment>
<gene>
    <name evidence="1" type="ORF">HaLaN_12795</name>
</gene>
<sequence length="106" mass="11890">MEEQPPLYHRAVDQFYNRQELEEQLSMRAAQYGRGACVERGPGASAARGLLDLSKAEASQPCAGFRQTVHKGFIDRVQGFTDRVQGFIDRAQGFIDRAQGFIDRAQ</sequence>
<dbReference type="AlphaFoldDB" id="A0A699Z492"/>
<feature type="non-terminal residue" evidence="1">
    <location>
        <position position="106"/>
    </location>
</feature>
<reference evidence="1 2" key="1">
    <citation type="submission" date="2020-02" db="EMBL/GenBank/DDBJ databases">
        <title>Draft genome sequence of Haematococcus lacustris strain NIES-144.</title>
        <authorList>
            <person name="Morimoto D."/>
            <person name="Nakagawa S."/>
            <person name="Yoshida T."/>
            <person name="Sawayama S."/>
        </authorList>
    </citation>
    <scope>NUCLEOTIDE SEQUENCE [LARGE SCALE GENOMIC DNA]</scope>
    <source>
        <strain evidence="1 2">NIES-144</strain>
    </source>
</reference>
<dbReference type="Proteomes" id="UP000485058">
    <property type="component" value="Unassembled WGS sequence"/>
</dbReference>
<organism evidence="1 2">
    <name type="scientific">Haematococcus lacustris</name>
    <name type="common">Green alga</name>
    <name type="synonym">Haematococcus pluvialis</name>
    <dbReference type="NCBI Taxonomy" id="44745"/>
    <lineage>
        <taxon>Eukaryota</taxon>
        <taxon>Viridiplantae</taxon>
        <taxon>Chlorophyta</taxon>
        <taxon>core chlorophytes</taxon>
        <taxon>Chlorophyceae</taxon>
        <taxon>CS clade</taxon>
        <taxon>Chlamydomonadales</taxon>
        <taxon>Haematococcaceae</taxon>
        <taxon>Haematococcus</taxon>
    </lineage>
</organism>
<protein>
    <submittedName>
        <fullName evidence="1">Uncharacterized protein</fullName>
    </submittedName>
</protein>
<accession>A0A699Z492</accession>
<evidence type="ECO:0000313" key="2">
    <source>
        <dbReference type="Proteomes" id="UP000485058"/>
    </source>
</evidence>